<keyword evidence="2" id="KW-1185">Reference proteome</keyword>
<evidence type="ECO:0000313" key="2">
    <source>
        <dbReference type="Proteomes" id="UP000790709"/>
    </source>
</evidence>
<sequence length="152" mass="17342">MLVPSVFRTFFTFSFVFLSQCWLCLPRWAAVRATRPARCRLGWLPPVDRSTYVLFPCIDHLNFLSLLIVNLAGCFRRSRPLPPRIVVILPQCSDSQNHCLTSNIPLHLHPTTPVFSTLILMPLQIQNIMGTREVSALEAIVISDYQDRFSGQ</sequence>
<comment type="caution">
    <text evidence="1">The sequence shown here is derived from an EMBL/GenBank/DDBJ whole genome shotgun (WGS) entry which is preliminary data.</text>
</comment>
<organism evidence="1 2">
    <name type="scientific">Leucogyrophana mollusca</name>
    <dbReference type="NCBI Taxonomy" id="85980"/>
    <lineage>
        <taxon>Eukaryota</taxon>
        <taxon>Fungi</taxon>
        <taxon>Dikarya</taxon>
        <taxon>Basidiomycota</taxon>
        <taxon>Agaricomycotina</taxon>
        <taxon>Agaricomycetes</taxon>
        <taxon>Agaricomycetidae</taxon>
        <taxon>Boletales</taxon>
        <taxon>Boletales incertae sedis</taxon>
        <taxon>Leucogyrophana</taxon>
    </lineage>
</organism>
<accession>A0ACB8BQC9</accession>
<gene>
    <name evidence="1" type="ORF">BV22DRAFT_273982</name>
</gene>
<protein>
    <submittedName>
        <fullName evidence="1">Uncharacterized protein</fullName>
    </submittedName>
</protein>
<reference evidence="1" key="1">
    <citation type="journal article" date="2021" name="New Phytol.">
        <title>Evolutionary innovations through gain and loss of genes in the ectomycorrhizal Boletales.</title>
        <authorList>
            <person name="Wu G."/>
            <person name="Miyauchi S."/>
            <person name="Morin E."/>
            <person name="Kuo A."/>
            <person name="Drula E."/>
            <person name="Varga T."/>
            <person name="Kohler A."/>
            <person name="Feng B."/>
            <person name="Cao Y."/>
            <person name="Lipzen A."/>
            <person name="Daum C."/>
            <person name="Hundley H."/>
            <person name="Pangilinan J."/>
            <person name="Johnson J."/>
            <person name="Barry K."/>
            <person name="LaButti K."/>
            <person name="Ng V."/>
            <person name="Ahrendt S."/>
            <person name="Min B."/>
            <person name="Choi I.G."/>
            <person name="Park H."/>
            <person name="Plett J.M."/>
            <person name="Magnuson J."/>
            <person name="Spatafora J.W."/>
            <person name="Nagy L.G."/>
            <person name="Henrissat B."/>
            <person name="Grigoriev I.V."/>
            <person name="Yang Z.L."/>
            <person name="Xu J."/>
            <person name="Martin F.M."/>
        </authorList>
    </citation>
    <scope>NUCLEOTIDE SEQUENCE</scope>
    <source>
        <strain evidence="1">KUC20120723A-06</strain>
    </source>
</reference>
<evidence type="ECO:0000313" key="1">
    <source>
        <dbReference type="EMBL" id="KAH7927423.1"/>
    </source>
</evidence>
<dbReference type="Proteomes" id="UP000790709">
    <property type="component" value="Unassembled WGS sequence"/>
</dbReference>
<name>A0ACB8BQC9_9AGAM</name>
<dbReference type="EMBL" id="MU266366">
    <property type="protein sequence ID" value="KAH7927423.1"/>
    <property type="molecule type" value="Genomic_DNA"/>
</dbReference>
<proteinExistence type="predicted"/>